<evidence type="ECO:0000313" key="2">
    <source>
        <dbReference type="Proteomes" id="UP000054485"/>
    </source>
</evidence>
<dbReference type="Proteomes" id="UP000054485">
    <property type="component" value="Unassembled WGS sequence"/>
</dbReference>
<reference evidence="1 2" key="1">
    <citation type="submission" date="2014-04" db="EMBL/GenBank/DDBJ databases">
        <authorList>
            <consortium name="DOE Joint Genome Institute"/>
            <person name="Kuo A."/>
            <person name="Ruytinx J."/>
            <person name="Rineau F."/>
            <person name="Colpaert J."/>
            <person name="Kohler A."/>
            <person name="Nagy L.G."/>
            <person name="Floudas D."/>
            <person name="Copeland A."/>
            <person name="Barry K.W."/>
            <person name="Cichocki N."/>
            <person name="Veneault-Fourrey C."/>
            <person name="LaButti K."/>
            <person name="Lindquist E.A."/>
            <person name="Lipzen A."/>
            <person name="Lundell T."/>
            <person name="Morin E."/>
            <person name="Murat C."/>
            <person name="Sun H."/>
            <person name="Tunlid A."/>
            <person name="Henrissat B."/>
            <person name="Grigoriev I.V."/>
            <person name="Hibbett D.S."/>
            <person name="Martin F."/>
            <person name="Nordberg H.P."/>
            <person name="Cantor M.N."/>
            <person name="Hua S.X."/>
        </authorList>
    </citation>
    <scope>NUCLEOTIDE SEQUENCE [LARGE SCALE GENOMIC DNA]</scope>
    <source>
        <strain evidence="1 2">UH-Slu-Lm8-n1</strain>
    </source>
</reference>
<reference evidence="2" key="2">
    <citation type="submission" date="2015-01" db="EMBL/GenBank/DDBJ databases">
        <title>Evolutionary Origins and Diversification of the Mycorrhizal Mutualists.</title>
        <authorList>
            <consortium name="DOE Joint Genome Institute"/>
            <consortium name="Mycorrhizal Genomics Consortium"/>
            <person name="Kohler A."/>
            <person name="Kuo A."/>
            <person name="Nagy L.G."/>
            <person name="Floudas D."/>
            <person name="Copeland A."/>
            <person name="Barry K.W."/>
            <person name="Cichocki N."/>
            <person name="Veneault-Fourrey C."/>
            <person name="LaButti K."/>
            <person name="Lindquist E.A."/>
            <person name="Lipzen A."/>
            <person name="Lundell T."/>
            <person name="Morin E."/>
            <person name="Murat C."/>
            <person name="Riley R."/>
            <person name="Ohm R."/>
            <person name="Sun H."/>
            <person name="Tunlid A."/>
            <person name="Henrissat B."/>
            <person name="Grigoriev I.V."/>
            <person name="Hibbett D.S."/>
            <person name="Martin F."/>
        </authorList>
    </citation>
    <scope>NUCLEOTIDE SEQUENCE [LARGE SCALE GENOMIC DNA]</scope>
    <source>
        <strain evidence="2">UH-Slu-Lm8-n1</strain>
    </source>
</reference>
<evidence type="ECO:0000313" key="1">
    <source>
        <dbReference type="EMBL" id="KIK34758.1"/>
    </source>
</evidence>
<sequence>MRVLLYNNYTAAMLRFESSTTGQVNLEILNASLASASNSHPHAQVGPFIVSDFPFVLHMQRLSMVAKVFPLTRPSPRCLRTWPTLHSPFTDPSMRSLAYPVAGRQNKRRFQDVECCL</sequence>
<gene>
    <name evidence="1" type="ORF">CY34DRAFT_618100</name>
</gene>
<dbReference type="InParanoid" id="A0A0D0ARZ3"/>
<dbReference type="HOGENOM" id="CLU_2086382_0_0_1"/>
<keyword evidence="2" id="KW-1185">Reference proteome</keyword>
<protein>
    <submittedName>
        <fullName evidence="1">Unplaced genomic scaffold CY34scaffold_577, whole genome shotgun sequence</fullName>
    </submittedName>
</protein>
<organism evidence="1 2">
    <name type="scientific">Suillus luteus UH-Slu-Lm8-n1</name>
    <dbReference type="NCBI Taxonomy" id="930992"/>
    <lineage>
        <taxon>Eukaryota</taxon>
        <taxon>Fungi</taxon>
        <taxon>Dikarya</taxon>
        <taxon>Basidiomycota</taxon>
        <taxon>Agaricomycotina</taxon>
        <taxon>Agaricomycetes</taxon>
        <taxon>Agaricomycetidae</taxon>
        <taxon>Boletales</taxon>
        <taxon>Suillineae</taxon>
        <taxon>Suillaceae</taxon>
        <taxon>Suillus</taxon>
    </lineage>
</organism>
<name>A0A0D0ARZ3_9AGAM</name>
<accession>A0A0D0ARZ3</accession>
<dbReference type="AlphaFoldDB" id="A0A0D0ARZ3"/>
<dbReference type="EMBL" id="KN835708">
    <property type="protein sequence ID" value="KIK34758.1"/>
    <property type="molecule type" value="Genomic_DNA"/>
</dbReference>
<proteinExistence type="predicted"/>